<dbReference type="Proteomes" id="UP000016930">
    <property type="component" value="Unassembled WGS sequence"/>
</dbReference>
<feature type="compositionally biased region" description="Basic and acidic residues" evidence="1">
    <location>
        <begin position="45"/>
        <end position="59"/>
    </location>
</feature>
<sequence length="454" mass="49950">MDESEGYDSGSSGEYKTYDSGKYELDESGEYESCDSEEFDADEQQECKLEDDPSKDVRVHPLSPGSLPVELWWNTLKIVDDGRALLATGCTCKALCDIVRGIVEKRRRIRVFDLASDPTRGYFLPSAEVNAERLPSWVSTYDMKSLQFRRMEIASSRSGRFLALCPRTRCALSLLTSVTSLLVWETPFSSSTDFARLVCSLPDLATLRLEGVAVNDRGSSTLHGAYFARRLRLKELGIYNCGHLASHLLTASSLSESLKCIEIWSMDRDPQRALQELTVPPAALLSPDLAQLTRLRLNSSCFPCGDARSAMSSSLLFHSAASGHVTAVNIEYGCEHSPPHLSEWNSLFSVLEDALTASDFSSLRTISVSFLAKHPFDAVYVRTLVGSHSHSPKWAAASTMSSMVFKPESADEINSFSEEGSEKTRIATERCTEGIILRIGLGASSEHIAEAAEP</sequence>
<feature type="region of interest" description="Disordered" evidence="1">
    <location>
        <begin position="1"/>
        <end position="60"/>
    </location>
</feature>
<gene>
    <name evidence="2" type="ORF">CERSUDRAFT_69186</name>
</gene>
<dbReference type="HOGENOM" id="CLU_038064_0_0_1"/>
<feature type="compositionally biased region" description="Basic and acidic residues" evidence="1">
    <location>
        <begin position="16"/>
        <end position="25"/>
    </location>
</feature>
<evidence type="ECO:0000313" key="3">
    <source>
        <dbReference type="Proteomes" id="UP000016930"/>
    </source>
</evidence>
<evidence type="ECO:0000313" key="2">
    <source>
        <dbReference type="EMBL" id="EMD31687.1"/>
    </source>
</evidence>
<name>M2R0A7_CERS8</name>
<accession>M2R0A7</accession>
<proteinExistence type="predicted"/>
<organism evidence="2 3">
    <name type="scientific">Ceriporiopsis subvermispora (strain B)</name>
    <name type="common">White-rot fungus</name>
    <name type="synonym">Gelatoporia subvermispora</name>
    <dbReference type="NCBI Taxonomy" id="914234"/>
    <lineage>
        <taxon>Eukaryota</taxon>
        <taxon>Fungi</taxon>
        <taxon>Dikarya</taxon>
        <taxon>Basidiomycota</taxon>
        <taxon>Agaricomycotina</taxon>
        <taxon>Agaricomycetes</taxon>
        <taxon>Polyporales</taxon>
        <taxon>Gelatoporiaceae</taxon>
        <taxon>Gelatoporia</taxon>
    </lineage>
</organism>
<evidence type="ECO:0000256" key="1">
    <source>
        <dbReference type="SAM" id="MobiDB-lite"/>
    </source>
</evidence>
<reference evidence="2 3" key="1">
    <citation type="journal article" date="2012" name="Proc. Natl. Acad. Sci. U.S.A.">
        <title>Comparative genomics of Ceriporiopsis subvermispora and Phanerochaete chrysosporium provide insight into selective ligninolysis.</title>
        <authorList>
            <person name="Fernandez-Fueyo E."/>
            <person name="Ruiz-Duenas F.J."/>
            <person name="Ferreira P."/>
            <person name="Floudas D."/>
            <person name="Hibbett D.S."/>
            <person name="Canessa P."/>
            <person name="Larrondo L.F."/>
            <person name="James T.Y."/>
            <person name="Seelenfreund D."/>
            <person name="Lobos S."/>
            <person name="Polanco R."/>
            <person name="Tello M."/>
            <person name="Honda Y."/>
            <person name="Watanabe T."/>
            <person name="Watanabe T."/>
            <person name="Ryu J.S."/>
            <person name="Kubicek C.P."/>
            <person name="Schmoll M."/>
            <person name="Gaskell J."/>
            <person name="Hammel K.E."/>
            <person name="St John F.J."/>
            <person name="Vanden Wymelenberg A."/>
            <person name="Sabat G."/>
            <person name="Splinter BonDurant S."/>
            <person name="Syed K."/>
            <person name="Yadav J.S."/>
            <person name="Doddapaneni H."/>
            <person name="Subramanian V."/>
            <person name="Lavin J.L."/>
            <person name="Oguiza J.A."/>
            <person name="Perez G."/>
            <person name="Pisabarro A.G."/>
            <person name="Ramirez L."/>
            <person name="Santoyo F."/>
            <person name="Master E."/>
            <person name="Coutinho P.M."/>
            <person name="Henrissat B."/>
            <person name="Lombard V."/>
            <person name="Magnuson J.K."/>
            <person name="Kuees U."/>
            <person name="Hori C."/>
            <person name="Igarashi K."/>
            <person name="Samejima M."/>
            <person name="Held B.W."/>
            <person name="Barry K.W."/>
            <person name="LaButti K.M."/>
            <person name="Lapidus A."/>
            <person name="Lindquist E.A."/>
            <person name="Lucas S.M."/>
            <person name="Riley R."/>
            <person name="Salamov A.A."/>
            <person name="Hoffmeister D."/>
            <person name="Schwenk D."/>
            <person name="Hadar Y."/>
            <person name="Yarden O."/>
            <person name="de Vries R.P."/>
            <person name="Wiebenga A."/>
            <person name="Stenlid J."/>
            <person name="Eastwood D."/>
            <person name="Grigoriev I.V."/>
            <person name="Berka R.M."/>
            <person name="Blanchette R.A."/>
            <person name="Kersten P."/>
            <person name="Martinez A.T."/>
            <person name="Vicuna R."/>
            <person name="Cullen D."/>
        </authorList>
    </citation>
    <scope>NUCLEOTIDE SEQUENCE [LARGE SCALE GENOMIC DNA]</scope>
    <source>
        <strain evidence="2 3">B</strain>
    </source>
</reference>
<feature type="compositionally biased region" description="Acidic residues" evidence="1">
    <location>
        <begin position="26"/>
        <end position="44"/>
    </location>
</feature>
<evidence type="ECO:0008006" key="4">
    <source>
        <dbReference type="Google" id="ProtNLM"/>
    </source>
</evidence>
<dbReference type="AlphaFoldDB" id="M2R0A7"/>
<protein>
    <recommendedName>
        <fullName evidence="4">F-box domain-containing protein</fullName>
    </recommendedName>
</protein>
<keyword evidence="3" id="KW-1185">Reference proteome</keyword>
<dbReference type="EMBL" id="KB445816">
    <property type="protein sequence ID" value="EMD31687.1"/>
    <property type="molecule type" value="Genomic_DNA"/>
</dbReference>